<gene>
    <name evidence="3" type="ORF">LMG23994_01782</name>
</gene>
<evidence type="ECO:0000259" key="2">
    <source>
        <dbReference type="Pfam" id="PF01051"/>
    </source>
</evidence>
<keyword evidence="4" id="KW-1185">Reference proteome</keyword>
<dbReference type="InterPro" id="IPR000525">
    <property type="entry name" value="Initiator_Rep_WH1"/>
</dbReference>
<dbReference type="Pfam" id="PF21205">
    <property type="entry name" value="Rep3_C"/>
    <property type="match status" value="1"/>
</dbReference>
<comment type="similarity">
    <text evidence="1">Belongs to the initiator RepB protein family.</text>
</comment>
<dbReference type="SUPFAM" id="SSF46785">
    <property type="entry name" value="Winged helix' DNA-binding domain"/>
    <property type="match status" value="1"/>
</dbReference>
<protein>
    <recommendedName>
        <fullName evidence="2">Initiator Rep protein WH1 domain-containing protein</fullName>
    </recommendedName>
</protein>
<reference evidence="3 4" key="1">
    <citation type="submission" date="2021-08" db="EMBL/GenBank/DDBJ databases">
        <authorList>
            <person name="Peeters C."/>
        </authorList>
    </citation>
    <scope>NUCLEOTIDE SEQUENCE [LARGE SCALE GENOMIC DNA]</scope>
    <source>
        <strain evidence="3 4">LMG 23994</strain>
    </source>
</reference>
<evidence type="ECO:0000313" key="3">
    <source>
        <dbReference type="EMBL" id="CAG9170025.1"/>
    </source>
</evidence>
<sequence length="426" mass="48865">MTDVQATGSRELVKKHAGAVHIKNDLSCLQRKVWDVLLYNAYDHLPDQTVVTHQIRVRDLMDLAGFDSKNIGYLKEALEDMVTTKLTWNILDNNGKKEWGVSGALASAVIIQGIVTYAYSPHLRQKLYNPEYYAGIDILINRRFTSSHALALYQNCVRYRGVRQTPYFSLDLIRDLIGVGESSSYDDFKVLNRAVIKPAMKEINNVSDIGVEVEVLREKRRIVALKFLITESVQAALPMEATLTFNAELVERLQEYFCLTEKQAKDALVKHSEDRLRAVMQYVESHYRAGKVKKIAPYFLKVLQDGDIQLGESGFDREKRESVAKQQSASERAQRVEQLTMECTQLRRSEIMTRLDGLTIEARQIFDQEFEAYLVETKQQLVLKQWRTNGLQSKMAQAEFTKFAEQRFLPAKNEELDAYIAKHLVA</sequence>
<dbReference type="RefSeq" id="WP_224001434.1">
    <property type="nucleotide sequence ID" value="NZ_CAJZAF010000007.1"/>
</dbReference>
<name>A0ABM8WRF9_9BURK</name>
<comment type="caution">
    <text evidence="3">The sequence shown here is derived from an EMBL/GenBank/DDBJ whole genome shotgun (WGS) entry which is preliminary data.</text>
</comment>
<accession>A0ABM8WRF9</accession>
<proteinExistence type="inferred from homology"/>
<evidence type="ECO:0000313" key="4">
    <source>
        <dbReference type="Proteomes" id="UP000701702"/>
    </source>
</evidence>
<dbReference type="InterPro" id="IPR036388">
    <property type="entry name" value="WH-like_DNA-bd_sf"/>
</dbReference>
<dbReference type="InterPro" id="IPR036390">
    <property type="entry name" value="WH_DNA-bd_sf"/>
</dbReference>
<dbReference type="EMBL" id="CAJZAF010000007">
    <property type="protein sequence ID" value="CAG9170025.1"/>
    <property type="molecule type" value="Genomic_DNA"/>
</dbReference>
<dbReference type="Proteomes" id="UP000701702">
    <property type="component" value="Unassembled WGS sequence"/>
</dbReference>
<evidence type="ECO:0000256" key="1">
    <source>
        <dbReference type="ARBA" id="ARBA00038283"/>
    </source>
</evidence>
<dbReference type="Pfam" id="PF01051">
    <property type="entry name" value="Rep3_N"/>
    <property type="match status" value="1"/>
</dbReference>
<dbReference type="Gene3D" id="1.10.10.10">
    <property type="entry name" value="Winged helix-like DNA-binding domain superfamily/Winged helix DNA-binding domain"/>
    <property type="match status" value="2"/>
</dbReference>
<feature type="domain" description="Initiator Rep protein WH1" evidence="2">
    <location>
        <begin position="13"/>
        <end position="156"/>
    </location>
</feature>
<organism evidence="3 4">
    <name type="scientific">Cupriavidus pinatubonensis</name>
    <dbReference type="NCBI Taxonomy" id="248026"/>
    <lineage>
        <taxon>Bacteria</taxon>
        <taxon>Pseudomonadati</taxon>
        <taxon>Pseudomonadota</taxon>
        <taxon>Betaproteobacteria</taxon>
        <taxon>Burkholderiales</taxon>
        <taxon>Burkholderiaceae</taxon>
        <taxon>Cupriavidus</taxon>
    </lineage>
</organism>